<feature type="transmembrane region" description="Helical" evidence="2">
    <location>
        <begin position="380"/>
        <end position="402"/>
    </location>
</feature>
<feature type="transmembrane region" description="Helical" evidence="2">
    <location>
        <begin position="348"/>
        <end position="368"/>
    </location>
</feature>
<keyword evidence="2" id="KW-0472">Membrane</keyword>
<keyword evidence="2" id="KW-1133">Transmembrane helix</keyword>
<feature type="transmembrane region" description="Helical" evidence="2">
    <location>
        <begin position="847"/>
        <end position="869"/>
    </location>
</feature>
<dbReference type="GeneID" id="87886459"/>
<feature type="compositionally biased region" description="Low complexity" evidence="1">
    <location>
        <begin position="200"/>
        <end position="217"/>
    </location>
</feature>
<feature type="compositionally biased region" description="Polar residues" evidence="1">
    <location>
        <begin position="232"/>
        <end position="241"/>
    </location>
</feature>
<gene>
    <name evidence="3" type="ORF">B0T15DRAFT_507150</name>
</gene>
<feature type="compositionally biased region" description="Basic and acidic residues" evidence="1">
    <location>
        <begin position="1"/>
        <end position="12"/>
    </location>
</feature>
<feature type="region of interest" description="Disordered" evidence="1">
    <location>
        <begin position="1"/>
        <end position="125"/>
    </location>
</feature>
<evidence type="ECO:0000256" key="1">
    <source>
        <dbReference type="SAM" id="MobiDB-lite"/>
    </source>
</evidence>
<evidence type="ECO:0000313" key="3">
    <source>
        <dbReference type="EMBL" id="KAK3310477.1"/>
    </source>
</evidence>
<accession>A0AAJ0H267</accession>
<dbReference type="PANTHER" id="PTHR35394">
    <property type="entry name" value="DUF3176 DOMAIN-CONTAINING PROTEIN"/>
    <property type="match status" value="1"/>
</dbReference>
<keyword evidence="2" id="KW-0812">Transmembrane</keyword>
<reference evidence="3" key="2">
    <citation type="submission" date="2023-06" db="EMBL/GenBank/DDBJ databases">
        <authorList>
            <consortium name="Lawrence Berkeley National Laboratory"/>
            <person name="Mondo S.J."/>
            <person name="Hensen N."/>
            <person name="Bonometti L."/>
            <person name="Westerberg I."/>
            <person name="Brannstrom I.O."/>
            <person name="Guillou S."/>
            <person name="Cros-Aarteil S."/>
            <person name="Calhoun S."/>
            <person name="Haridas S."/>
            <person name="Kuo A."/>
            <person name="Pangilinan J."/>
            <person name="Riley R."/>
            <person name="Labutti K."/>
            <person name="Andreopoulos B."/>
            <person name="Lipzen A."/>
            <person name="Chen C."/>
            <person name="Yanf M."/>
            <person name="Daum C."/>
            <person name="Ng V."/>
            <person name="Clum A."/>
            <person name="Steindorff A."/>
            <person name="Ohm R."/>
            <person name="Martin F."/>
            <person name="Silar P."/>
            <person name="Natvig D."/>
            <person name="Lalanne C."/>
            <person name="Gautier V."/>
            <person name="Ament-Velasquez S.L."/>
            <person name="Kruys A."/>
            <person name="Hutchinson M.I."/>
            <person name="Powell A.J."/>
            <person name="Barry K."/>
            <person name="Miller A.N."/>
            <person name="Grigoriev I.V."/>
            <person name="Debuchy R."/>
            <person name="Gladieux P."/>
            <person name="Thoren M.H."/>
            <person name="Johannesson H."/>
        </authorList>
    </citation>
    <scope>NUCLEOTIDE SEQUENCE</scope>
    <source>
        <strain evidence="3">CBS 333.67</strain>
    </source>
</reference>
<comment type="caution">
    <text evidence="3">The sequence shown here is derived from an EMBL/GenBank/DDBJ whole genome shotgun (WGS) entry which is preliminary data.</text>
</comment>
<reference evidence="3" key="1">
    <citation type="journal article" date="2023" name="Mol. Phylogenet. Evol.">
        <title>Genome-scale phylogeny and comparative genomics of the fungal order Sordariales.</title>
        <authorList>
            <person name="Hensen N."/>
            <person name="Bonometti L."/>
            <person name="Westerberg I."/>
            <person name="Brannstrom I.O."/>
            <person name="Guillou S."/>
            <person name="Cros-Aarteil S."/>
            <person name="Calhoun S."/>
            <person name="Haridas S."/>
            <person name="Kuo A."/>
            <person name="Mondo S."/>
            <person name="Pangilinan J."/>
            <person name="Riley R."/>
            <person name="LaButti K."/>
            <person name="Andreopoulos B."/>
            <person name="Lipzen A."/>
            <person name="Chen C."/>
            <person name="Yan M."/>
            <person name="Daum C."/>
            <person name="Ng V."/>
            <person name="Clum A."/>
            <person name="Steindorff A."/>
            <person name="Ohm R.A."/>
            <person name="Martin F."/>
            <person name="Silar P."/>
            <person name="Natvig D.O."/>
            <person name="Lalanne C."/>
            <person name="Gautier V."/>
            <person name="Ament-Velasquez S.L."/>
            <person name="Kruys A."/>
            <person name="Hutchinson M.I."/>
            <person name="Powell A.J."/>
            <person name="Barry K."/>
            <person name="Miller A.N."/>
            <person name="Grigoriev I.V."/>
            <person name="Debuchy R."/>
            <person name="Gladieux P."/>
            <person name="Hiltunen Thoren M."/>
            <person name="Johannesson H."/>
        </authorList>
    </citation>
    <scope>NUCLEOTIDE SEQUENCE</scope>
    <source>
        <strain evidence="3">CBS 333.67</strain>
    </source>
</reference>
<dbReference type="EMBL" id="JAUDZG010000001">
    <property type="protein sequence ID" value="KAK3310477.1"/>
    <property type="molecule type" value="Genomic_DNA"/>
</dbReference>
<proteinExistence type="predicted"/>
<feature type="compositionally biased region" description="Low complexity" evidence="1">
    <location>
        <begin position="242"/>
        <end position="253"/>
    </location>
</feature>
<feature type="region of interest" description="Disordered" evidence="1">
    <location>
        <begin position="174"/>
        <end position="330"/>
    </location>
</feature>
<dbReference type="AlphaFoldDB" id="A0AAJ0H267"/>
<dbReference type="Pfam" id="PF11374">
    <property type="entry name" value="DUF3176"/>
    <property type="match status" value="1"/>
</dbReference>
<protein>
    <recommendedName>
        <fullName evidence="5">Transmembrane protein</fullName>
    </recommendedName>
</protein>
<organism evidence="3 4">
    <name type="scientific">Chaetomium strumarium</name>
    <dbReference type="NCBI Taxonomy" id="1170767"/>
    <lineage>
        <taxon>Eukaryota</taxon>
        <taxon>Fungi</taxon>
        <taxon>Dikarya</taxon>
        <taxon>Ascomycota</taxon>
        <taxon>Pezizomycotina</taxon>
        <taxon>Sordariomycetes</taxon>
        <taxon>Sordariomycetidae</taxon>
        <taxon>Sordariales</taxon>
        <taxon>Chaetomiaceae</taxon>
        <taxon>Chaetomium</taxon>
    </lineage>
</organism>
<name>A0AAJ0H267_9PEZI</name>
<sequence>MAGQDSNEHYYQQRDASANDTFRPLPTMIPRRKPVGGSADPAPEVGYPLQPARTVSSRSQMPQRMGTISSGGKFTVSPASSIHEDEDEYGVPTAPSLPSPQHYRDPAQAQSQASWGGGGIVDSQAGLWNPQHATAIDGNVRAEVPRLWQTEPDPSEIPYPETPHWRGSRELQELYEARARAQKASRGPARTPHRPGADLPPASVPVSVSVPAPAHAAGNQVPPLPSAAPSWHNPQQTQQPRGNAQGAGNNGTAPFMHYENLDYFLPAPDSEPKDESQIDGAVPRADTFPEVMEGMNRPTARRSWDRQRKRRRKKMGPENGDGGEHRGRGRQGGCGACFRYCTHWLPEIMWCLVSIACLVVIVAVLKTYDGRGLTDWPLTVSLNTLVAFLVAICEVAMAVPLAEGLSQLKWNSFARGEKPLADFQTFEDAKRGPAGSAMLLCKRKGRALGVAAATTLLTGFLVSPLTQGAISYPTRTVEAGGGTATVARSESYSHPAPYATRLSETLDTREKQAIQSGIYHAVDEQLPDLQPVCSSGNCEWRNFSSLAVCGAVADISDRLTISNQTRARSLGISLGVANDEPAREARLPNGLFLVGSTSTCNLNISWPHPSANASGDAAVADGQESFLPARTSLAFSDEDGRVSSAIANFFLVYTNQTAEVALGSQQGVFRAAEVLLHFCVNTYTVSTSRGLSITKLVHSSALAAQDTPVGLRDASTRSRRVILRAASDVGVYSVKRDDVKLLNAYLLSLFSGTYSSRYGRTIGGETATSEALGLSMFRGGLDAEAMRTVINNLTTNVATSLTNTQLGSRTPRWPETTQGGVTQIRAMSSTSETGTVLATESYVHVQWAWLSFLAIQIALSVSFLLGIMVQTAVWNVKILKGSSAAALLAIPPDDRTYLEDQENIFLDESRAANTGSQMTRKLQTVLAVVYHWVSGSIATCIGAKAFTCYGLAAKCLTRSPK</sequence>
<evidence type="ECO:0008006" key="5">
    <source>
        <dbReference type="Google" id="ProtNLM"/>
    </source>
</evidence>
<keyword evidence="4" id="KW-1185">Reference proteome</keyword>
<dbReference type="Proteomes" id="UP001273166">
    <property type="component" value="Unassembled WGS sequence"/>
</dbReference>
<dbReference type="PANTHER" id="PTHR35394:SF5">
    <property type="entry name" value="DUF3176 DOMAIN-CONTAINING PROTEIN"/>
    <property type="match status" value="1"/>
</dbReference>
<dbReference type="InterPro" id="IPR021514">
    <property type="entry name" value="DUF3176"/>
</dbReference>
<feature type="compositionally biased region" description="Polar residues" evidence="1">
    <location>
        <begin position="53"/>
        <end position="80"/>
    </location>
</feature>
<evidence type="ECO:0000256" key="2">
    <source>
        <dbReference type="SAM" id="Phobius"/>
    </source>
</evidence>
<dbReference type="RefSeq" id="XP_062726257.1">
    <property type="nucleotide sequence ID" value="XM_062867630.1"/>
</dbReference>
<evidence type="ECO:0000313" key="4">
    <source>
        <dbReference type="Proteomes" id="UP001273166"/>
    </source>
</evidence>